<dbReference type="GO" id="GO:0000976">
    <property type="term" value="F:transcription cis-regulatory region binding"/>
    <property type="evidence" value="ECO:0007669"/>
    <property type="project" value="TreeGrafter"/>
</dbReference>
<evidence type="ECO:0000313" key="8">
    <source>
        <dbReference type="EMBL" id="KAF6156919.1"/>
    </source>
</evidence>
<keyword evidence="4" id="KW-0804">Transcription</keyword>
<dbReference type="CDD" id="cd14702">
    <property type="entry name" value="bZIP_plant_GBF1"/>
    <property type="match status" value="1"/>
</dbReference>
<gene>
    <name evidence="8" type="ORF">GIB67_039680</name>
</gene>
<dbReference type="AlphaFoldDB" id="A0A7J7MPQ6"/>
<dbReference type="GO" id="GO:0005634">
    <property type="term" value="C:nucleus"/>
    <property type="evidence" value="ECO:0007669"/>
    <property type="project" value="UniProtKB-SubCell"/>
</dbReference>
<keyword evidence="3" id="KW-0238">DNA-binding</keyword>
<sequence length="280" mass="32715">MVNNRKKRRMLLNRDSSRQSRMKKQKDLDELINQVVQFQRENNEIVQRADMTAARYINVESENNILRTQMMELSDRVSMDIPEIPNALLKPWQLSYPSQQPIICFVEYVPILNLNHLSNVYQESKDVVMGFSQFGISKINIGHRFFKCLEEEQRPQPQIPVRDRLGKGTGTHNPQPPRQATQPTHHYATQEHMDQRIKELIEAQVLGTTGDFTKLQGSLIAKELFDMEIPKGFHTLKISKYKAIDPKEHIQQYRDSLGLYSNLNHILYRLYATSLQEEPL</sequence>
<dbReference type="PANTHER" id="PTHR45764:SF34">
    <property type="entry name" value="BZIP TRANSCRIPTION FACTOR 53"/>
    <property type="match status" value="1"/>
</dbReference>
<feature type="compositionally biased region" description="Basic residues" evidence="6">
    <location>
        <begin position="1"/>
        <end position="11"/>
    </location>
</feature>
<dbReference type="GO" id="GO:0046982">
    <property type="term" value="F:protein heterodimerization activity"/>
    <property type="evidence" value="ECO:0007669"/>
    <property type="project" value="UniProtKB-ARBA"/>
</dbReference>
<evidence type="ECO:0000256" key="1">
    <source>
        <dbReference type="ARBA" id="ARBA00004123"/>
    </source>
</evidence>
<evidence type="ECO:0000313" key="9">
    <source>
        <dbReference type="Proteomes" id="UP000541444"/>
    </source>
</evidence>
<protein>
    <recommendedName>
        <fullName evidence="7">BZIP domain-containing protein</fullName>
    </recommendedName>
</protein>
<evidence type="ECO:0000259" key="7">
    <source>
        <dbReference type="SMART" id="SM00338"/>
    </source>
</evidence>
<evidence type="ECO:0000256" key="2">
    <source>
        <dbReference type="ARBA" id="ARBA00023015"/>
    </source>
</evidence>
<organism evidence="8 9">
    <name type="scientific">Kingdonia uniflora</name>
    <dbReference type="NCBI Taxonomy" id="39325"/>
    <lineage>
        <taxon>Eukaryota</taxon>
        <taxon>Viridiplantae</taxon>
        <taxon>Streptophyta</taxon>
        <taxon>Embryophyta</taxon>
        <taxon>Tracheophyta</taxon>
        <taxon>Spermatophyta</taxon>
        <taxon>Magnoliopsida</taxon>
        <taxon>Ranunculales</taxon>
        <taxon>Circaeasteraceae</taxon>
        <taxon>Kingdonia</taxon>
    </lineage>
</organism>
<evidence type="ECO:0000256" key="6">
    <source>
        <dbReference type="SAM" id="MobiDB-lite"/>
    </source>
</evidence>
<dbReference type="InterPro" id="IPR045314">
    <property type="entry name" value="bZIP_plant_GBF1"/>
</dbReference>
<keyword evidence="2" id="KW-0805">Transcription regulation</keyword>
<reference evidence="8 9" key="1">
    <citation type="journal article" date="2020" name="IScience">
        <title>Genome Sequencing of the Endangered Kingdonia uniflora (Circaeasteraceae, Ranunculales) Reveals Potential Mechanisms of Evolutionary Specialization.</title>
        <authorList>
            <person name="Sun Y."/>
            <person name="Deng T."/>
            <person name="Zhang A."/>
            <person name="Moore M.J."/>
            <person name="Landis J.B."/>
            <person name="Lin N."/>
            <person name="Zhang H."/>
            <person name="Zhang X."/>
            <person name="Huang J."/>
            <person name="Zhang X."/>
            <person name="Sun H."/>
            <person name="Wang H."/>
        </authorList>
    </citation>
    <scope>NUCLEOTIDE SEQUENCE [LARGE SCALE GENOMIC DNA]</scope>
    <source>
        <strain evidence="8">TB1705</strain>
        <tissue evidence="8">Leaf</tissue>
    </source>
</reference>
<dbReference type="EMBL" id="JACGCM010001289">
    <property type="protein sequence ID" value="KAF6156919.1"/>
    <property type="molecule type" value="Genomic_DNA"/>
</dbReference>
<feature type="region of interest" description="Disordered" evidence="6">
    <location>
        <begin position="1"/>
        <end position="25"/>
    </location>
</feature>
<dbReference type="PANTHER" id="PTHR45764">
    <property type="entry name" value="BZIP TRANSCRIPTION FACTOR 44"/>
    <property type="match status" value="1"/>
</dbReference>
<dbReference type="SMART" id="SM00338">
    <property type="entry name" value="BRLZ"/>
    <property type="match status" value="1"/>
</dbReference>
<dbReference type="OrthoDB" id="1426925at2759"/>
<feature type="domain" description="BZIP" evidence="7">
    <location>
        <begin position="1"/>
        <end position="65"/>
    </location>
</feature>
<evidence type="ECO:0000256" key="5">
    <source>
        <dbReference type="ARBA" id="ARBA00023242"/>
    </source>
</evidence>
<name>A0A7J7MPQ6_9MAGN</name>
<evidence type="ECO:0000256" key="3">
    <source>
        <dbReference type="ARBA" id="ARBA00023125"/>
    </source>
</evidence>
<dbReference type="GO" id="GO:0003700">
    <property type="term" value="F:DNA-binding transcription factor activity"/>
    <property type="evidence" value="ECO:0007669"/>
    <property type="project" value="InterPro"/>
</dbReference>
<dbReference type="GO" id="GO:0045893">
    <property type="term" value="P:positive regulation of DNA-templated transcription"/>
    <property type="evidence" value="ECO:0007669"/>
    <property type="project" value="TreeGrafter"/>
</dbReference>
<dbReference type="InterPro" id="IPR004827">
    <property type="entry name" value="bZIP"/>
</dbReference>
<dbReference type="Proteomes" id="UP000541444">
    <property type="component" value="Unassembled WGS sequence"/>
</dbReference>
<accession>A0A7J7MPQ6</accession>
<evidence type="ECO:0000256" key="4">
    <source>
        <dbReference type="ARBA" id="ARBA00023163"/>
    </source>
</evidence>
<keyword evidence="5" id="KW-0539">Nucleus</keyword>
<keyword evidence="9" id="KW-1185">Reference proteome</keyword>
<feature type="region of interest" description="Disordered" evidence="6">
    <location>
        <begin position="156"/>
        <end position="187"/>
    </location>
</feature>
<comment type="caution">
    <text evidence="8">The sequence shown here is derived from an EMBL/GenBank/DDBJ whole genome shotgun (WGS) entry which is preliminary data.</text>
</comment>
<proteinExistence type="predicted"/>
<dbReference type="SUPFAM" id="SSF57959">
    <property type="entry name" value="Leucine zipper domain"/>
    <property type="match status" value="1"/>
</dbReference>
<feature type="compositionally biased region" description="Polar residues" evidence="6">
    <location>
        <begin position="170"/>
        <end position="184"/>
    </location>
</feature>
<comment type="subcellular location">
    <subcellularLocation>
        <location evidence="1">Nucleus</location>
    </subcellularLocation>
</comment>
<dbReference type="InterPro" id="IPR046347">
    <property type="entry name" value="bZIP_sf"/>
</dbReference>